<evidence type="ECO:0000313" key="8">
    <source>
        <dbReference type="EMBL" id="OGI64260.1"/>
    </source>
</evidence>
<proteinExistence type="predicted"/>
<evidence type="ECO:0000256" key="3">
    <source>
        <dbReference type="ARBA" id="ARBA00022692"/>
    </source>
</evidence>
<keyword evidence="2" id="KW-1003">Cell membrane</keyword>
<evidence type="ECO:0000313" key="9">
    <source>
        <dbReference type="Proteomes" id="UP000178700"/>
    </source>
</evidence>
<feature type="transmembrane region" description="Helical" evidence="6">
    <location>
        <begin position="21"/>
        <end position="47"/>
    </location>
</feature>
<dbReference type="InterPro" id="IPR032816">
    <property type="entry name" value="VTT_dom"/>
</dbReference>
<dbReference type="PANTHER" id="PTHR42709">
    <property type="entry name" value="ALKALINE PHOSPHATASE LIKE PROTEIN"/>
    <property type="match status" value="1"/>
</dbReference>
<keyword evidence="5 6" id="KW-0472">Membrane</keyword>
<feature type="transmembrane region" description="Helical" evidence="6">
    <location>
        <begin position="53"/>
        <end position="76"/>
    </location>
</feature>
<dbReference type="InterPro" id="IPR051311">
    <property type="entry name" value="DedA_domain"/>
</dbReference>
<evidence type="ECO:0000256" key="4">
    <source>
        <dbReference type="ARBA" id="ARBA00022989"/>
    </source>
</evidence>
<protein>
    <recommendedName>
        <fullName evidence="7">VTT domain-containing protein</fullName>
    </recommendedName>
</protein>
<comment type="subcellular location">
    <subcellularLocation>
        <location evidence="1">Cell membrane</location>
        <topology evidence="1">Multi-pass membrane protein</topology>
    </subcellularLocation>
</comment>
<reference evidence="8 9" key="1">
    <citation type="journal article" date="2016" name="Nat. Commun.">
        <title>Thousands of microbial genomes shed light on interconnected biogeochemical processes in an aquifer system.</title>
        <authorList>
            <person name="Anantharaman K."/>
            <person name="Brown C.T."/>
            <person name="Hug L.A."/>
            <person name="Sharon I."/>
            <person name="Castelle C.J."/>
            <person name="Probst A.J."/>
            <person name="Thomas B.C."/>
            <person name="Singh A."/>
            <person name="Wilkins M.J."/>
            <person name="Karaoz U."/>
            <person name="Brodie E.L."/>
            <person name="Williams K.H."/>
            <person name="Hubbard S.S."/>
            <person name="Banfield J.F."/>
        </authorList>
    </citation>
    <scope>NUCLEOTIDE SEQUENCE [LARGE SCALE GENOMIC DNA]</scope>
</reference>
<dbReference type="PANTHER" id="PTHR42709:SF6">
    <property type="entry name" value="UNDECAPRENYL PHOSPHATE TRANSPORTER A"/>
    <property type="match status" value="1"/>
</dbReference>
<keyword evidence="3 6" id="KW-0812">Transmembrane</keyword>
<dbReference type="Proteomes" id="UP000178700">
    <property type="component" value="Unassembled WGS sequence"/>
</dbReference>
<keyword evidence="4 6" id="KW-1133">Transmembrane helix</keyword>
<gene>
    <name evidence="8" type="ORF">A2642_00905</name>
</gene>
<feature type="domain" description="VTT" evidence="7">
    <location>
        <begin position="36"/>
        <end position="152"/>
    </location>
</feature>
<feature type="transmembrane region" description="Helical" evidence="6">
    <location>
        <begin position="137"/>
        <end position="162"/>
    </location>
</feature>
<dbReference type="AlphaFoldDB" id="A0A1F6V3J9"/>
<dbReference type="EMBL" id="MFTJ01000056">
    <property type="protein sequence ID" value="OGI64260.1"/>
    <property type="molecule type" value="Genomic_DNA"/>
</dbReference>
<dbReference type="GO" id="GO:0005886">
    <property type="term" value="C:plasma membrane"/>
    <property type="evidence" value="ECO:0007669"/>
    <property type="project" value="UniProtKB-SubCell"/>
</dbReference>
<evidence type="ECO:0000256" key="2">
    <source>
        <dbReference type="ARBA" id="ARBA00022475"/>
    </source>
</evidence>
<organism evidence="8 9">
    <name type="scientific">Candidatus Nomurabacteria bacterium RIFCSPHIGHO2_01_FULL_39_10</name>
    <dbReference type="NCBI Taxonomy" id="1801733"/>
    <lineage>
        <taxon>Bacteria</taxon>
        <taxon>Candidatus Nomuraibacteriota</taxon>
    </lineage>
</organism>
<accession>A0A1F6V3J9</accession>
<name>A0A1F6V3J9_9BACT</name>
<evidence type="ECO:0000259" key="7">
    <source>
        <dbReference type="Pfam" id="PF09335"/>
    </source>
</evidence>
<comment type="caution">
    <text evidence="8">The sequence shown here is derived from an EMBL/GenBank/DDBJ whole genome shotgun (WGS) entry which is preliminary data.</text>
</comment>
<feature type="transmembrane region" description="Helical" evidence="6">
    <location>
        <begin position="168"/>
        <end position="186"/>
    </location>
</feature>
<evidence type="ECO:0000256" key="6">
    <source>
        <dbReference type="SAM" id="Phobius"/>
    </source>
</evidence>
<dbReference type="Pfam" id="PF09335">
    <property type="entry name" value="VTT_dom"/>
    <property type="match status" value="1"/>
</dbReference>
<evidence type="ECO:0000256" key="5">
    <source>
        <dbReference type="ARBA" id="ARBA00023136"/>
    </source>
</evidence>
<sequence length="197" mass="21860">MEKCVGGNFSKTKMIELLLTYKYWIIIPLSVIEGPIVTVVAGFLATLGVFNPFVVYLVMITGDVVGDGIAYSFGYFGKRFLRYFKITDEKLEKAKIYFQENHKKAILASKVVYGLGTTGLITAGVLRVPYKRFFKTCILISAVQSLVLLAIGILFGNAYVVIGKYLDYYAAGGSVIALTVLLFVFIRKYKIAKKISS</sequence>
<evidence type="ECO:0000256" key="1">
    <source>
        <dbReference type="ARBA" id="ARBA00004651"/>
    </source>
</evidence>